<dbReference type="InterPro" id="IPR029058">
    <property type="entry name" value="AB_hydrolase_fold"/>
</dbReference>
<dbReference type="InterPro" id="IPR015943">
    <property type="entry name" value="WD40/YVTN_repeat-like_dom_sf"/>
</dbReference>
<comment type="caution">
    <text evidence="5">The sequence shown here is derived from an EMBL/GenBank/DDBJ whole genome shotgun (WGS) entry which is preliminary data.</text>
</comment>
<evidence type="ECO:0000313" key="5">
    <source>
        <dbReference type="EMBL" id="KAK8026590.1"/>
    </source>
</evidence>
<evidence type="ECO:0000256" key="1">
    <source>
        <dbReference type="ARBA" id="ARBA00022737"/>
    </source>
</evidence>
<evidence type="ECO:0008006" key="7">
    <source>
        <dbReference type="Google" id="ProtNLM"/>
    </source>
</evidence>
<dbReference type="Pfam" id="PF22939">
    <property type="entry name" value="WHD_GPIID"/>
    <property type="match status" value="1"/>
</dbReference>
<dbReference type="Pfam" id="PF24883">
    <property type="entry name" value="NPHP3_N"/>
    <property type="match status" value="1"/>
</dbReference>
<dbReference type="InterPro" id="IPR001680">
    <property type="entry name" value="WD40_rpt"/>
</dbReference>
<dbReference type="Gene3D" id="3.40.50.300">
    <property type="entry name" value="P-loop containing nucleotide triphosphate hydrolases"/>
    <property type="match status" value="1"/>
</dbReference>
<accession>A0ABR1S406</accession>
<dbReference type="PANTHER" id="PTHR10039:SF16">
    <property type="entry name" value="GPI INOSITOL-DEACYLASE"/>
    <property type="match status" value="1"/>
</dbReference>
<organism evidence="5 6">
    <name type="scientific">Apiospora marii</name>
    <dbReference type="NCBI Taxonomy" id="335849"/>
    <lineage>
        <taxon>Eukaryota</taxon>
        <taxon>Fungi</taxon>
        <taxon>Dikarya</taxon>
        <taxon>Ascomycota</taxon>
        <taxon>Pezizomycotina</taxon>
        <taxon>Sordariomycetes</taxon>
        <taxon>Xylariomycetidae</taxon>
        <taxon>Amphisphaeriales</taxon>
        <taxon>Apiosporaceae</taxon>
        <taxon>Apiospora</taxon>
    </lineage>
</organism>
<keyword evidence="1" id="KW-0677">Repeat</keyword>
<keyword evidence="6" id="KW-1185">Reference proteome</keyword>
<evidence type="ECO:0000259" key="3">
    <source>
        <dbReference type="Pfam" id="PF22939"/>
    </source>
</evidence>
<dbReference type="Proteomes" id="UP001396898">
    <property type="component" value="Unassembled WGS sequence"/>
</dbReference>
<name>A0ABR1S406_9PEZI</name>
<reference evidence="5 6" key="1">
    <citation type="submission" date="2023-01" db="EMBL/GenBank/DDBJ databases">
        <title>Analysis of 21 Apiospora genomes using comparative genomics revels a genus with tremendous synthesis potential of carbohydrate active enzymes and secondary metabolites.</title>
        <authorList>
            <person name="Sorensen T."/>
        </authorList>
    </citation>
    <scope>NUCLEOTIDE SEQUENCE [LARGE SCALE GENOMIC DNA]</scope>
    <source>
        <strain evidence="5 6">CBS 20057</strain>
    </source>
</reference>
<dbReference type="InterPro" id="IPR056884">
    <property type="entry name" value="NPHP3-like_N"/>
</dbReference>
<dbReference type="InterPro" id="IPR054471">
    <property type="entry name" value="GPIID_WHD"/>
</dbReference>
<dbReference type="SUPFAM" id="SSF52540">
    <property type="entry name" value="P-loop containing nucleoside triphosphate hydrolases"/>
    <property type="match status" value="1"/>
</dbReference>
<dbReference type="SMART" id="SM00320">
    <property type="entry name" value="WD40"/>
    <property type="match status" value="5"/>
</dbReference>
<dbReference type="Gene3D" id="2.130.10.10">
    <property type="entry name" value="YVTN repeat-like/Quinoprotein amine dehydrogenase"/>
    <property type="match status" value="3"/>
</dbReference>
<feature type="domain" description="Nephrocystin 3-like N-terminal" evidence="4">
    <location>
        <begin position="403"/>
        <end position="567"/>
    </location>
</feature>
<feature type="domain" description="GPI inositol-deacylase winged helix" evidence="3">
    <location>
        <begin position="681"/>
        <end position="749"/>
    </location>
</feature>
<proteinExistence type="predicted"/>
<feature type="region of interest" description="Disordered" evidence="2">
    <location>
        <begin position="1263"/>
        <end position="1295"/>
    </location>
</feature>
<evidence type="ECO:0000259" key="4">
    <source>
        <dbReference type="Pfam" id="PF24883"/>
    </source>
</evidence>
<evidence type="ECO:0000313" key="6">
    <source>
        <dbReference type="Proteomes" id="UP001396898"/>
    </source>
</evidence>
<dbReference type="SUPFAM" id="SSF53474">
    <property type="entry name" value="alpha/beta-Hydrolases"/>
    <property type="match status" value="1"/>
</dbReference>
<dbReference type="Gene3D" id="3.40.50.1820">
    <property type="entry name" value="alpha/beta hydrolase"/>
    <property type="match status" value="1"/>
</dbReference>
<dbReference type="SUPFAM" id="SSF50978">
    <property type="entry name" value="WD40 repeat-like"/>
    <property type="match status" value="2"/>
</dbReference>
<dbReference type="PANTHER" id="PTHR10039">
    <property type="entry name" value="AMELOGENIN"/>
    <property type="match status" value="1"/>
</dbReference>
<evidence type="ECO:0000256" key="2">
    <source>
        <dbReference type="SAM" id="MobiDB-lite"/>
    </source>
</evidence>
<dbReference type="EMBL" id="JAQQWI010000007">
    <property type="protein sequence ID" value="KAK8026590.1"/>
    <property type="molecule type" value="Genomic_DNA"/>
</dbReference>
<protein>
    <recommendedName>
        <fullName evidence="7">GPI inositol-deacylase</fullName>
    </recommendedName>
</protein>
<feature type="compositionally biased region" description="Basic and acidic residues" evidence="2">
    <location>
        <begin position="53"/>
        <end position="64"/>
    </location>
</feature>
<dbReference type="InterPro" id="IPR036322">
    <property type="entry name" value="WD40_repeat_dom_sf"/>
</dbReference>
<dbReference type="InterPro" id="IPR027417">
    <property type="entry name" value="P-loop_NTPase"/>
</dbReference>
<gene>
    <name evidence="5" type="ORF">PG991_003646</name>
</gene>
<feature type="region of interest" description="Disordered" evidence="2">
    <location>
        <begin position="1"/>
        <end position="68"/>
    </location>
</feature>
<sequence length="1645" mass="183133">MWKKLREKARTSSEPPPDPVIAATPDIQVVPEDAPSPPIALPERRHSGPAQEAPKDRQGRRASERSNLSDVHGQLLAAVHPNSSHRRQRSEERREDPLGLHVLHLPEQSRTVDILFIHGLGGTSRRTWSKNRDLNYLWPQLWLPNEPEFSRARILTFGYNAHYASKTQASLSINDFAKDLLFRLKYGESGTERMGQVPIVIVAHSMGGLIFKRAYIQGQLNEEFQPIVANIKSVLFLSTPHRGTDLADTLNKILSSSIFGHSSKDYINELTQNSPTIDELNESFRHHASSLRIFSFYEALRTSIGPKSVKVLEKNSSTLGYPNETSQPLNADHHEVCKFASPEDPNYQSVLGALRSVVRPDYEEVDLQAGDYANDMDRISKILGLSSPPHDDLTLLRDSRRPGTCEGLFRDDKFSEWWDSSSSQSRVLWLHAKPGSGKSIQASLIVDRLLEDDTARCSYYFFKYSDENRRSLGSMFRSLAYQMALHMPSFRQALSDMSGTGTGLEKADGPTVWRTVFKGVLANISLPPNLFWVIDGLDESESSRTFVDLISEIRSFKGVVRVVVLSRPLSHLAQAFQRAKRSIDVTALPLPSNLRDIEKVASEEIEYLIPNRDFRDGTVRNLMQSSEGSFLWVSLVIERISRCHRQDDVVRVLESTPSGMNELYERMVSTISKLDIEEEIQLARILLSWATYSKRPLAVEELRELHNAQLSRVMDLKHTATEVCGQLVVIGSQNQVSLVHHTAREYLRSCRKLPFDFSPRAVHEDLLSKCFGLLLSRNLRTRIAQGKAPQFLSYAAVAWIFHLGACAAESDRVLDTLVRFFQGANLPVWIQWLAMKGQLFDMISASKAVNEYIQRRKRVDSNRAPLLHRLTDIALLETWAVDLLKIAAKFGSHLLEDPSIIHTCVAPLSPTSSNMHQQFSGSSSSISVSGLTNSEWDDCLARVSGGSSQTMQVDVGPQYLAVADDSPQGNITLWNTSIFHESRTLCALEPIFAICFSPSGAYLASYGMSMTRVWKVGDGALLAVVDNPHRARAIAMKFTTERDLILATDLRTVHHLSLDQDEAAWEAFEGSLEETTFPEGAFLNSPSSVAFNNDSTQMAVAYRGFPLSVWNINPPVMVARCRRRTKQGQTNNNMWTGVNKVVFHPFSGHVFGIYRDGNIFKWLPASPGLDTHEEVKQELDATPNEIAIAPNGLVFATSDVKGSVKVYDSHHMALIYKLSSEDIIKKIVFSPDSRRFFDLRGSYCNVWEPNCLMRLVDVRKESPRDDDSIAGSEWEIDSWSDGGDDSRSASISFTASETSAESKPAITAVAVSGKGDLLAYGNDSGALDIYNAAADTKHHFVQSAFGSMGIGHIAWGRDNKFLAYSLLNGRIAVKSLEQFQSAKSPKPAWRVRNLLIEKGQARRGAPQQLLFDSTSHHLFVAGTEKLQVFAIPSCELICERDASSRGVSKWSLHPSDPEMIIALSTDKITGHSWSSLEARYQIALDLQYGILDSRSDSRINIENLCPSYVPNLVLAVTSSGVADRHQHHIALVDASLLRKPTDQWPEDPVIRSIPVPPVLAAAVERPLGLLADGRLAFLDQSLWVCTAQVLSSSSGTEQITKHFFLPRDWINAAGLKMCQVLGDGSLVCPSKGELALIRSDTGSAW</sequence>